<evidence type="ECO:0000313" key="3">
    <source>
        <dbReference type="Proteomes" id="UP001152747"/>
    </source>
</evidence>
<feature type="compositionally biased region" description="Low complexity" evidence="1">
    <location>
        <begin position="82"/>
        <end position="91"/>
    </location>
</feature>
<organism evidence="2 3">
    <name type="scientific">Caenorhabditis angaria</name>
    <dbReference type="NCBI Taxonomy" id="860376"/>
    <lineage>
        <taxon>Eukaryota</taxon>
        <taxon>Metazoa</taxon>
        <taxon>Ecdysozoa</taxon>
        <taxon>Nematoda</taxon>
        <taxon>Chromadorea</taxon>
        <taxon>Rhabditida</taxon>
        <taxon>Rhabditina</taxon>
        <taxon>Rhabditomorpha</taxon>
        <taxon>Rhabditoidea</taxon>
        <taxon>Rhabditidae</taxon>
        <taxon>Peloderinae</taxon>
        <taxon>Caenorhabditis</taxon>
    </lineage>
</organism>
<feature type="compositionally biased region" description="Polar residues" evidence="1">
    <location>
        <begin position="11"/>
        <end position="30"/>
    </location>
</feature>
<comment type="caution">
    <text evidence="2">The sequence shown here is derived from an EMBL/GenBank/DDBJ whole genome shotgun (WGS) entry which is preliminary data.</text>
</comment>
<reference evidence="2" key="1">
    <citation type="submission" date="2022-11" db="EMBL/GenBank/DDBJ databases">
        <authorList>
            <person name="Kikuchi T."/>
        </authorList>
    </citation>
    <scope>NUCLEOTIDE SEQUENCE</scope>
    <source>
        <strain evidence="2">PS1010</strain>
    </source>
</reference>
<gene>
    <name evidence="2" type="ORF">CAMP_LOCUS10708</name>
</gene>
<name>A0A9P1IN47_9PELO</name>
<dbReference type="AlphaFoldDB" id="A0A9P1IN47"/>
<protein>
    <submittedName>
        <fullName evidence="2">Uncharacterized protein</fullName>
    </submittedName>
</protein>
<evidence type="ECO:0000313" key="2">
    <source>
        <dbReference type="EMBL" id="CAI5448071.1"/>
    </source>
</evidence>
<sequence length="119" mass="13438">MLESITDNKKSSTSSDISTVPRTTTYQPTPSNVEYLQLLQKLQQYEQKLAQLQETPAATSDTTNSNQQQQQQQVRRPNNQCSNDSASSTSSHNDEIFREFISQVVTTANELRAARKINE</sequence>
<feature type="region of interest" description="Disordered" evidence="1">
    <location>
        <begin position="1"/>
        <end position="30"/>
    </location>
</feature>
<feature type="compositionally biased region" description="Basic and acidic residues" evidence="1">
    <location>
        <begin position="1"/>
        <end position="10"/>
    </location>
</feature>
<keyword evidence="3" id="KW-1185">Reference proteome</keyword>
<feature type="compositionally biased region" description="Polar residues" evidence="1">
    <location>
        <begin position="54"/>
        <end position="66"/>
    </location>
</feature>
<feature type="region of interest" description="Disordered" evidence="1">
    <location>
        <begin position="52"/>
        <end position="94"/>
    </location>
</feature>
<proteinExistence type="predicted"/>
<dbReference type="EMBL" id="CANHGI010000004">
    <property type="protein sequence ID" value="CAI5448071.1"/>
    <property type="molecule type" value="Genomic_DNA"/>
</dbReference>
<accession>A0A9P1IN47</accession>
<evidence type="ECO:0000256" key="1">
    <source>
        <dbReference type="SAM" id="MobiDB-lite"/>
    </source>
</evidence>
<dbReference type="Proteomes" id="UP001152747">
    <property type="component" value="Unassembled WGS sequence"/>
</dbReference>